<dbReference type="PANTHER" id="PTHR42791">
    <property type="entry name" value="GNAT FAMILY ACETYLTRANSFERASE"/>
    <property type="match status" value="1"/>
</dbReference>
<evidence type="ECO:0000313" key="2">
    <source>
        <dbReference type="EMBL" id="KAF9734086.1"/>
    </source>
</evidence>
<dbReference type="GO" id="GO:0016747">
    <property type="term" value="F:acyltransferase activity, transferring groups other than amino-acyl groups"/>
    <property type="evidence" value="ECO:0007669"/>
    <property type="project" value="InterPro"/>
</dbReference>
<reference evidence="2" key="1">
    <citation type="journal article" date="2020" name="Mol. Plant Microbe Interact.">
        <title>Genome Sequence of the Biocontrol Agent Coniothyrium minitans strain Conio (IMI 134523).</title>
        <authorList>
            <person name="Patel D."/>
            <person name="Shittu T.A."/>
            <person name="Baroncelli R."/>
            <person name="Muthumeenakshi S."/>
            <person name="Osborne T.H."/>
            <person name="Janganan T.K."/>
            <person name="Sreenivasaprasad S."/>
        </authorList>
    </citation>
    <scope>NUCLEOTIDE SEQUENCE</scope>
    <source>
        <strain evidence="2">Conio</strain>
    </source>
</reference>
<dbReference type="InterPro" id="IPR000182">
    <property type="entry name" value="GNAT_dom"/>
</dbReference>
<comment type="caution">
    <text evidence="2">The sequence shown here is derived from an EMBL/GenBank/DDBJ whole genome shotgun (WGS) entry which is preliminary data.</text>
</comment>
<feature type="domain" description="N-acetyltransferase" evidence="1">
    <location>
        <begin position="3"/>
        <end position="209"/>
    </location>
</feature>
<gene>
    <name evidence="2" type="ORF">PMIN01_08429</name>
</gene>
<evidence type="ECO:0000313" key="3">
    <source>
        <dbReference type="Proteomes" id="UP000756921"/>
    </source>
</evidence>
<dbReference type="AlphaFoldDB" id="A0A9P6GF56"/>
<evidence type="ECO:0000259" key="1">
    <source>
        <dbReference type="PROSITE" id="PS51186"/>
    </source>
</evidence>
<dbReference type="Pfam" id="PF00583">
    <property type="entry name" value="Acetyltransf_1"/>
    <property type="match status" value="1"/>
</dbReference>
<keyword evidence="3" id="KW-1185">Reference proteome</keyword>
<dbReference type="Gene3D" id="3.40.630.30">
    <property type="match status" value="1"/>
</dbReference>
<dbReference type="CDD" id="cd04301">
    <property type="entry name" value="NAT_SF"/>
    <property type="match status" value="1"/>
</dbReference>
<dbReference type="PANTHER" id="PTHR42791:SF14">
    <property type="entry name" value="N-ACETYLTRANSFERASE DOMAIN-CONTAINING PROTEIN"/>
    <property type="match status" value="1"/>
</dbReference>
<dbReference type="PROSITE" id="PS51186">
    <property type="entry name" value="GNAT"/>
    <property type="match status" value="1"/>
</dbReference>
<dbReference type="OrthoDB" id="410198at2759"/>
<proteinExistence type="predicted"/>
<name>A0A9P6GF56_9PLEO</name>
<protein>
    <submittedName>
        <fullName evidence="2">Acetyltransferase</fullName>
    </submittedName>
</protein>
<sequence>MGIRIREASDEDIPRAAQGEADAYGAGRNGPSLFFPGPFPVPPIESRTNQIIDMRKNDPTCQLLIVVDEETSEQMGFAKYHIYKTSEDVSSYAGRPVPSGPGVNEAACEAFFGGLVVRKKAIMGTKPQIYLHMLHTEPKYQRRGAASALLKWATERADQLGLPVYLESSFEAHVLYGRYGFKDAEIFECDMRPFGGDKIVTVPLMIREPFKPSA</sequence>
<dbReference type="EMBL" id="WJXW01000008">
    <property type="protein sequence ID" value="KAF9734086.1"/>
    <property type="molecule type" value="Genomic_DNA"/>
</dbReference>
<dbReference type="InterPro" id="IPR016181">
    <property type="entry name" value="Acyl_CoA_acyltransferase"/>
</dbReference>
<dbReference type="SUPFAM" id="SSF55729">
    <property type="entry name" value="Acyl-CoA N-acyltransferases (Nat)"/>
    <property type="match status" value="1"/>
</dbReference>
<accession>A0A9P6GF56</accession>
<dbReference type="Proteomes" id="UP000756921">
    <property type="component" value="Unassembled WGS sequence"/>
</dbReference>
<organism evidence="2 3">
    <name type="scientific">Paraphaeosphaeria minitans</name>
    <dbReference type="NCBI Taxonomy" id="565426"/>
    <lineage>
        <taxon>Eukaryota</taxon>
        <taxon>Fungi</taxon>
        <taxon>Dikarya</taxon>
        <taxon>Ascomycota</taxon>
        <taxon>Pezizomycotina</taxon>
        <taxon>Dothideomycetes</taxon>
        <taxon>Pleosporomycetidae</taxon>
        <taxon>Pleosporales</taxon>
        <taxon>Massarineae</taxon>
        <taxon>Didymosphaeriaceae</taxon>
        <taxon>Paraphaeosphaeria</taxon>
    </lineage>
</organism>
<dbReference type="InterPro" id="IPR052523">
    <property type="entry name" value="Trichothecene_AcTrans"/>
</dbReference>